<organism evidence="2 3">
    <name type="scientific">Vanrija pseudolonga</name>
    <dbReference type="NCBI Taxonomy" id="143232"/>
    <lineage>
        <taxon>Eukaryota</taxon>
        <taxon>Fungi</taxon>
        <taxon>Dikarya</taxon>
        <taxon>Basidiomycota</taxon>
        <taxon>Agaricomycotina</taxon>
        <taxon>Tremellomycetes</taxon>
        <taxon>Trichosporonales</taxon>
        <taxon>Trichosporonaceae</taxon>
        <taxon>Vanrija</taxon>
    </lineage>
</organism>
<proteinExistence type="predicted"/>
<sequence length="501" mass="55214">MSRPKRTGKNKQAPPPAPHRAAAASKRRVRKGKAAPTAPAKPAPVLDTSAYPHLLDEIIVHAPYEVLLALRETSRAVRRRVDRSLYRHILLGREDQHLPSTVADDIDEDALLVVAAPDRMWETGECLPGFPPTEVYQILDLVEDLEEAEARAAGPTTRAMTAAKEMRDEEEDEEYAHQKAYLAHTKIVDVQTTHGAYLVWLSHLHPEAFGVVRAFCGNEGFYQTNPVLLADTLVVMPQTQPSSFPMPAQQTPLRFFPRATRRVVHHVKMPLNAEDPVLAFRRFPLPPLDAPDAEPGQQVFVFSDASPNLVPDAVERAKRVLAELAGKSPLRRWHYLAAELAPSVRAGGQVLIVDFDKIDNDWFQFDADATPAQRQESLRLRVLGELLGDSDVAGPHLDLVAELDPVASEAEALAMVDASLAFTTRAEWETGLTAEEVELFAVDSLAQRELDTALDIQSGHARVVDIIVASIDLESEDAEATATLLMQQGPPDGGWDGDWDM</sequence>
<evidence type="ECO:0000256" key="1">
    <source>
        <dbReference type="SAM" id="MobiDB-lite"/>
    </source>
</evidence>
<dbReference type="RefSeq" id="XP_062629570.1">
    <property type="nucleotide sequence ID" value="XM_062773586.1"/>
</dbReference>
<reference evidence="2" key="1">
    <citation type="submission" date="2023-10" db="EMBL/GenBank/DDBJ databases">
        <authorList>
            <person name="Noh H."/>
        </authorList>
    </citation>
    <scope>NUCLEOTIDE SEQUENCE</scope>
    <source>
        <strain evidence="2">DUCC4014</strain>
    </source>
</reference>
<accession>A0AAF0YGQ5</accession>
<dbReference type="GeneID" id="87810235"/>
<name>A0AAF0YGQ5_9TREE</name>
<keyword evidence="3" id="KW-1185">Reference proteome</keyword>
<dbReference type="EMBL" id="CP086718">
    <property type="protein sequence ID" value="WOO83544.1"/>
    <property type="molecule type" value="Genomic_DNA"/>
</dbReference>
<evidence type="ECO:0000313" key="2">
    <source>
        <dbReference type="EMBL" id="WOO83544.1"/>
    </source>
</evidence>
<feature type="compositionally biased region" description="Low complexity" evidence="1">
    <location>
        <begin position="34"/>
        <end position="44"/>
    </location>
</feature>
<evidence type="ECO:0000313" key="3">
    <source>
        <dbReference type="Proteomes" id="UP000827549"/>
    </source>
</evidence>
<dbReference type="Proteomes" id="UP000827549">
    <property type="component" value="Chromosome 5"/>
</dbReference>
<feature type="region of interest" description="Disordered" evidence="1">
    <location>
        <begin position="1"/>
        <end position="46"/>
    </location>
</feature>
<dbReference type="AlphaFoldDB" id="A0AAF0YGQ5"/>
<gene>
    <name evidence="2" type="ORF">LOC62_05G007061</name>
</gene>
<protein>
    <submittedName>
        <fullName evidence="2">Uncharacterized protein</fullName>
    </submittedName>
</protein>